<evidence type="ECO:0000256" key="2">
    <source>
        <dbReference type="ARBA" id="ARBA00022692"/>
    </source>
</evidence>
<name>A0AA37SC52_9GAMM</name>
<dbReference type="EMBL" id="BSNM01000015">
    <property type="protein sequence ID" value="GLQ32018.1"/>
    <property type="molecule type" value="Genomic_DNA"/>
</dbReference>
<evidence type="ECO:0000256" key="3">
    <source>
        <dbReference type="ARBA" id="ARBA00022989"/>
    </source>
</evidence>
<keyword evidence="7" id="KW-1185">Reference proteome</keyword>
<keyword evidence="3" id="KW-1133">Transmembrane helix</keyword>
<sequence>MYTEQAYYHVTTFKNGFKGEVLTMTDNQPTINQPTANQPITNRSVWRKLKRHSKRIGKEAVETTLKLYYSARDDQTPAWARTVIYGALIYFLVPVDAIPDFIPGGYTDDLTTLLAAIATVSMHIKPLHKAKAKQQTQRWFSDEEETQENT</sequence>
<evidence type="ECO:0000259" key="5">
    <source>
        <dbReference type="Pfam" id="PF06803"/>
    </source>
</evidence>
<organism evidence="6 7">
    <name type="scientific">Litoribrevibacter albus</name>
    <dbReference type="NCBI Taxonomy" id="1473156"/>
    <lineage>
        <taxon>Bacteria</taxon>
        <taxon>Pseudomonadati</taxon>
        <taxon>Pseudomonadota</taxon>
        <taxon>Gammaproteobacteria</taxon>
        <taxon>Oceanospirillales</taxon>
        <taxon>Oceanospirillaceae</taxon>
        <taxon>Litoribrevibacter</taxon>
    </lineage>
</organism>
<evidence type="ECO:0000256" key="1">
    <source>
        <dbReference type="ARBA" id="ARBA00004127"/>
    </source>
</evidence>
<evidence type="ECO:0000313" key="7">
    <source>
        <dbReference type="Proteomes" id="UP001161389"/>
    </source>
</evidence>
<comment type="subcellular location">
    <subcellularLocation>
        <location evidence="1">Endomembrane system</location>
        <topology evidence="1">Multi-pass membrane protein</topology>
    </subcellularLocation>
</comment>
<dbReference type="AlphaFoldDB" id="A0AA37SC52"/>
<dbReference type="GO" id="GO:0012505">
    <property type="term" value="C:endomembrane system"/>
    <property type="evidence" value="ECO:0007669"/>
    <property type="project" value="UniProtKB-SubCell"/>
</dbReference>
<dbReference type="InterPro" id="IPR010652">
    <property type="entry name" value="DUF1232"/>
</dbReference>
<dbReference type="Proteomes" id="UP001161389">
    <property type="component" value="Unassembled WGS sequence"/>
</dbReference>
<keyword evidence="2" id="KW-0812">Transmembrane</keyword>
<gene>
    <name evidence="6" type="ORF">GCM10007876_24970</name>
</gene>
<keyword evidence="4" id="KW-0472">Membrane</keyword>
<comment type="caution">
    <text evidence="6">The sequence shown here is derived from an EMBL/GenBank/DDBJ whole genome shotgun (WGS) entry which is preliminary data.</text>
</comment>
<evidence type="ECO:0000256" key="4">
    <source>
        <dbReference type="ARBA" id="ARBA00023136"/>
    </source>
</evidence>
<reference evidence="6" key="1">
    <citation type="journal article" date="2014" name="Int. J. Syst. Evol. Microbiol.">
        <title>Complete genome sequence of Corynebacterium casei LMG S-19264T (=DSM 44701T), isolated from a smear-ripened cheese.</title>
        <authorList>
            <consortium name="US DOE Joint Genome Institute (JGI-PGF)"/>
            <person name="Walter F."/>
            <person name="Albersmeier A."/>
            <person name="Kalinowski J."/>
            <person name="Ruckert C."/>
        </authorList>
    </citation>
    <scope>NUCLEOTIDE SEQUENCE</scope>
    <source>
        <strain evidence="6">NBRC 110071</strain>
    </source>
</reference>
<accession>A0AA37SC52</accession>
<protein>
    <recommendedName>
        <fullName evidence="5">DUF1232 domain-containing protein</fullName>
    </recommendedName>
</protein>
<feature type="domain" description="DUF1232" evidence="5">
    <location>
        <begin position="80"/>
        <end position="114"/>
    </location>
</feature>
<reference evidence="6" key="2">
    <citation type="submission" date="2023-01" db="EMBL/GenBank/DDBJ databases">
        <title>Draft genome sequence of Litoribrevibacter albus strain NBRC 110071.</title>
        <authorList>
            <person name="Sun Q."/>
            <person name="Mori K."/>
        </authorList>
    </citation>
    <scope>NUCLEOTIDE SEQUENCE</scope>
    <source>
        <strain evidence="6">NBRC 110071</strain>
    </source>
</reference>
<evidence type="ECO:0000313" key="6">
    <source>
        <dbReference type="EMBL" id="GLQ32018.1"/>
    </source>
</evidence>
<proteinExistence type="predicted"/>
<dbReference type="Pfam" id="PF06803">
    <property type="entry name" value="DUF1232"/>
    <property type="match status" value="1"/>
</dbReference>